<evidence type="ECO:0000256" key="4">
    <source>
        <dbReference type="ARBA" id="ARBA00022840"/>
    </source>
</evidence>
<dbReference type="PANTHER" id="PTHR44329:SF288">
    <property type="entry name" value="MITOGEN-ACTIVATED PROTEIN KINASE KINASE KINASE 20"/>
    <property type="match status" value="1"/>
</dbReference>
<name>A0A9P6HL73_9AGAM</name>
<keyword evidence="2" id="KW-0547">Nucleotide-binding</keyword>
<dbReference type="InterPro" id="IPR000719">
    <property type="entry name" value="Prot_kinase_dom"/>
</dbReference>
<keyword evidence="1" id="KW-0808">Transferase</keyword>
<dbReference type="CDD" id="cd00180">
    <property type="entry name" value="PKc"/>
    <property type="match status" value="1"/>
</dbReference>
<dbReference type="Proteomes" id="UP000736335">
    <property type="component" value="Unassembled WGS sequence"/>
</dbReference>
<reference evidence="6" key="2">
    <citation type="submission" date="2020-11" db="EMBL/GenBank/DDBJ databases">
        <authorList>
            <consortium name="DOE Joint Genome Institute"/>
            <person name="Kuo A."/>
            <person name="Miyauchi S."/>
            <person name="Kiss E."/>
            <person name="Drula E."/>
            <person name="Kohler A."/>
            <person name="Sanchez-Garcia M."/>
            <person name="Andreopoulos B."/>
            <person name="Barry K.W."/>
            <person name="Bonito G."/>
            <person name="Buee M."/>
            <person name="Carver A."/>
            <person name="Chen C."/>
            <person name="Cichocki N."/>
            <person name="Clum A."/>
            <person name="Culley D."/>
            <person name="Crous P.W."/>
            <person name="Fauchery L."/>
            <person name="Girlanda M."/>
            <person name="Hayes R."/>
            <person name="Keri Z."/>
            <person name="Labutti K."/>
            <person name="Lipzen A."/>
            <person name="Lombard V."/>
            <person name="Magnuson J."/>
            <person name="Maillard F."/>
            <person name="Morin E."/>
            <person name="Murat C."/>
            <person name="Nolan M."/>
            <person name="Ohm R."/>
            <person name="Pangilinan J."/>
            <person name="Pereira M."/>
            <person name="Perotto S."/>
            <person name="Peter M."/>
            <person name="Riley R."/>
            <person name="Sitrit Y."/>
            <person name="Stielow B."/>
            <person name="Szollosi G."/>
            <person name="Zifcakova L."/>
            <person name="Stursova M."/>
            <person name="Spatafora J.W."/>
            <person name="Tedersoo L."/>
            <person name="Vaario L.-M."/>
            <person name="Yamada A."/>
            <person name="Yan M."/>
            <person name="Wang P."/>
            <person name="Xu J."/>
            <person name="Bruns T."/>
            <person name="Baldrian P."/>
            <person name="Vilgalys R."/>
            <person name="Henrissat B."/>
            <person name="Grigoriev I.V."/>
            <person name="Hibbett D."/>
            <person name="Nagy L.G."/>
            <person name="Martin F.M."/>
        </authorList>
    </citation>
    <scope>NUCLEOTIDE SEQUENCE</scope>
    <source>
        <strain evidence="6">UH-Tt-Lm1</strain>
    </source>
</reference>
<feature type="domain" description="Protein kinase" evidence="5">
    <location>
        <begin position="1"/>
        <end position="147"/>
    </location>
</feature>
<dbReference type="GO" id="GO:0005524">
    <property type="term" value="F:ATP binding"/>
    <property type="evidence" value="ECO:0007669"/>
    <property type="project" value="UniProtKB-KW"/>
</dbReference>
<sequence length="147" mass="16628">MSERKFYGELVMWKRLQHPNIVPVRGVTTEIPQSFEIVCDWMVNGNITEYVRKNSKAKPIELLWDVADGIHYLHSCEIIHGDLKAANILIDKDGYACLTDFGLASMIRRNEPAEIPNGGTVTKEMDIFRFAMVAVEVCIRGVFDGVV</sequence>
<dbReference type="SMART" id="SM00220">
    <property type="entry name" value="S_TKc"/>
    <property type="match status" value="1"/>
</dbReference>
<keyword evidence="3 6" id="KW-0418">Kinase</keyword>
<dbReference type="GO" id="GO:0004674">
    <property type="term" value="F:protein serine/threonine kinase activity"/>
    <property type="evidence" value="ECO:0007669"/>
    <property type="project" value="TreeGrafter"/>
</dbReference>
<evidence type="ECO:0000256" key="2">
    <source>
        <dbReference type="ARBA" id="ARBA00022741"/>
    </source>
</evidence>
<protein>
    <submittedName>
        <fullName evidence="6">Kinase-like domain-containing protein</fullName>
    </submittedName>
</protein>
<dbReference type="Gene3D" id="1.10.510.10">
    <property type="entry name" value="Transferase(Phosphotransferase) domain 1"/>
    <property type="match status" value="1"/>
</dbReference>
<evidence type="ECO:0000256" key="3">
    <source>
        <dbReference type="ARBA" id="ARBA00022777"/>
    </source>
</evidence>
<reference evidence="6" key="1">
    <citation type="journal article" date="2020" name="Nat. Commun.">
        <title>Large-scale genome sequencing of mycorrhizal fungi provides insights into the early evolution of symbiotic traits.</title>
        <authorList>
            <person name="Miyauchi S."/>
            <person name="Kiss E."/>
            <person name="Kuo A."/>
            <person name="Drula E."/>
            <person name="Kohler A."/>
            <person name="Sanchez-Garcia M."/>
            <person name="Morin E."/>
            <person name="Andreopoulos B."/>
            <person name="Barry K.W."/>
            <person name="Bonito G."/>
            <person name="Buee M."/>
            <person name="Carver A."/>
            <person name="Chen C."/>
            <person name="Cichocki N."/>
            <person name="Clum A."/>
            <person name="Culley D."/>
            <person name="Crous P.W."/>
            <person name="Fauchery L."/>
            <person name="Girlanda M."/>
            <person name="Hayes R.D."/>
            <person name="Keri Z."/>
            <person name="LaButti K."/>
            <person name="Lipzen A."/>
            <person name="Lombard V."/>
            <person name="Magnuson J."/>
            <person name="Maillard F."/>
            <person name="Murat C."/>
            <person name="Nolan M."/>
            <person name="Ohm R.A."/>
            <person name="Pangilinan J."/>
            <person name="Pereira M.F."/>
            <person name="Perotto S."/>
            <person name="Peter M."/>
            <person name="Pfister S."/>
            <person name="Riley R."/>
            <person name="Sitrit Y."/>
            <person name="Stielow J.B."/>
            <person name="Szollosi G."/>
            <person name="Zifcakova L."/>
            <person name="Stursova M."/>
            <person name="Spatafora J.W."/>
            <person name="Tedersoo L."/>
            <person name="Vaario L.M."/>
            <person name="Yamada A."/>
            <person name="Yan M."/>
            <person name="Wang P."/>
            <person name="Xu J."/>
            <person name="Bruns T."/>
            <person name="Baldrian P."/>
            <person name="Vilgalys R."/>
            <person name="Dunand C."/>
            <person name="Henrissat B."/>
            <person name="Grigoriev I.V."/>
            <person name="Hibbett D."/>
            <person name="Nagy L.G."/>
            <person name="Martin F.M."/>
        </authorList>
    </citation>
    <scope>NUCLEOTIDE SEQUENCE</scope>
    <source>
        <strain evidence="6">UH-Tt-Lm1</strain>
    </source>
</reference>
<dbReference type="InterPro" id="IPR001245">
    <property type="entry name" value="Ser-Thr/Tyr_kinase_cat_dom"/>
</dbReference>
<accession>A0A9P6HL73</accession>
<gene>
    <name evidence="6" type="ORF">BJ322DRAFT_534958</name>
</gene>
<dbReference type="InterPro" id="IPR011009">
    <property type="entry name" value="Kinase-like_dom_sf"/>
</dbReference>
<keyword evidence="4" id="KW-0067">ATP-binding</keyword>
<evidence type="ECO:0000259" key="5">
    <source>
        <dbReference type="PROSITE" id="PS50011"/>
    </source>
</evidence>
<evidence type="ECO:0000313" key="6">
    <source>
        <dbReference type="EMBL" id="KAF9789438.1"/>
    </source>
</evidence>
<dbReference type="InterPro" id="IPR008271">
    <property type="entry name" value="Ser/Thr_kinase_AS"/>
</dbReference>
<dbReference type="PANTHER" id="PTHR44329">
    <property type="entry name" value="SERINE/THREONINE-PROTEIN KINASE TNNI3K-RELATED"/>
    <property type="match status" value="1"/>
</dbReference>
<evidence type="ECO:0000256" key="1">
    <source>
        <dbReference type="ARBA" id="ARBA00022679"/>
    </source>
</evidence>
<organism evidence="6 7">
    <name type="scientific">Thelephora terrestris</name>
    <dbReference type="NCBI Taxonomy" id="56493"/>
    <lineage>
        <taxon>Eukaryota</taxon>
        <taxon>Fungi</taxon>
        <taxon>Dikarya</taxon>
        <taxon>Basidiomycota</taxon>
        <taxon>Agaricomycotina</taxon>
        <taxon>Agaricomycetes</taxon>
        <taxon>Thelephorales</taxon>
        <taxon>Thelephoraceae</taxon>
        <taxon>Thelephora</taxon>
    </lineage>
</organism>
<proteinExistence type="predicted"/>
<dbReference type="PROSITE" id="PS00108">
    <property type="entry name" value="PROTEIN_KINASE_ST"/>
    <property type="match status" value="1"/>
</dbReference>
<dbReference type="AlphaFoldDB" id="A0A9P6HL73"/>
<keyword evidence="7" id="KW-1185">Reference proteome</keyword>
<evidence type="ECO:0000313" key="7">
    <source>
        <dbReference type="Proteomes" id="UP000736335"/>
    </source>
</evidence>
<dbReference type="PROSITE" id="PS50011">
    <property type="entry name" value="PROTEIN_KINASE_DOM"/>
    <property type="match status" value="1"/>
</dbReference>
<dbReference type="SUPFAM" id="SSF56112">
    <property type="entry name" value="Protein kinase-like (PK-like)"/>
    <property type="match status" value="1"/>
</dbReference>
<comment type="caution">
    <text evidence="6">The sequence shown here is derived from an EMBL/GenBank/DDBJ whole genome shotgun (WGS) entry which is preliminary data.</text>
</comment>
<dbReference type="InterPro" id="IPR051681">
    <property type="entry name" value="Ser/Thr_Kinases-Pseudokinases"/>
</dbReference>
<dbReference type="OrthoDB" id="4062651at2759"/>
<dbReference type="EMBL" id="WIUZ02000003">
    <property type="protein sequence ID" value="KAF9789438.1"/>
    <property type="molecule type" value="Genomic_DNA"/>
</dbReference>
<dbReference type="Pfam" id="PF07714">
    <property type="entry name" value="PK_Tyr_Ser-Thr"/>
    <property type="match status" value="1"/>
</dbReference>